<evidence type="ECO:0000256" key="4">
    <source>
        <dbReference type="RuleBase" id="RU361185"/>
    </source>
</evidence>
<reference evidence="7" key="1">
    <citation type="submission" date="2021-02" db="EMBL/GenBank/DDBJ databases">
        <authorList>
            <person name="Nowell W R."/>
        </authorList>
    </citation>
    <scope>NUCLEOTIDE SEQUENCE</scope>
</reference>
<feature type="domain" description="Glycoside hydrolase family 31 TIM barrel" evidence="5">
    <location>
        <begin position="1"/>
        <end position="263"/>
    </location>
</feature>
<dbReference type="Proteomes" id="UP000681967">
    <property type="component" value="Unassembled WGS sequence"/>
</dbReference>
<dbReference type="Gene3D" id="3.20.20.80">
    <property type="entry name" value="Glycosidases"/>
    <property type="match status" value="1"/>
</dbReference>
<keyword evidence="2 4" id="KW-0378">Hydrolase</keyword>
<comment type="caution">
    <text evidence="7">The sequence shown here is derived from an EMBL/GenBank/DDBJ whole genome shotgun (WGS) entry which is preliminary data.</text>
</comment>
<dbReference type="Gene3D" id="2.60.40.1180">
    <property type="entry name" value="Golgi alpha-mannosidase II"/>
    <property type="match status" value="2"/>
</dbReference>
<dbReference type="InterPro" id="IPR048395">
    <property type="entry name" value="Glyco_hydro_31_C"/>
</dbReference>
<gene>
    <name evidence="7" type="ORF">BYL167_LOCUS4517</name>
</gene>
<dbReference type="InterPro" id="IPR030458">
    <property type="entry name" value="Glyco_hydro_31_AS"/>
</dbReference>
<dbReference type="AlphaFoldDB" id="A0A8S2K3S7"/>
<sequence length="475" mass="53114">MPPFWSLGFHLCRYGYNTIENLLETIQRMHDADFPFDVQWTDIDTMSSYLDFTYDQKNFHGLADLVRALQSDGKHYVNIIDPGISSVQSSGSYPPYDDGVKKGIFITKFNSTEIITGKVWPGVTAFPDFTNPNSIEWWTNVASAYHDIVPFDGMWIDMNEPSNFVDGSMDGCTSNNLDNPPFVPNVLGGTLYSKTLCPSAQQYLSSHYNLHNMFGYFEAMASNAALKTIRKKRPFVLTRSSYAGSGQFTAHWTGDNRATFDDMFPGDENTYNIDQQFLIGRAILVSPNLKAGATSVHAYIPSDVWYEFPSGVKVPNVGIYTDLDAPLSKINAHVRGGFIVPMQTPGANLMIGRGNPFTLLIAQSQWGNASGNLFWDDGDSTDSIETKTYNYLEFSLTDANRVTMNAFVTNYKDSPMRLDIVKVLGVNKPVNSVNVNGKTYKSFLYNIPDQILLVYGLDLDMIAQASQVIEWTFTN</sequence>
<dbReference type="SUPFAM" id="SSF51445">
    <property type="entry name" value="(Trans)glycosidases"/>
    <property type="match status" value="1"/>
</dbReference>
<protein>
    <submittedName>
        <fullName evidence="7">Uncharacterized protein</fullName>
    </submittedName>
</protein>
<dbReference type="PANTHER" id="PTHR22762">
    <property type="entry name" value="ALPHA-GLUCOSIDASE"/>
    <property type="match status" value="1"/>
</dbReference>
<dbReference type="GO" id="GO:0005975">
    <property type="term" value="P:carbohydrate metabolic process"/>
    <property type="evidence" value="ECO:0007669"/>
    <property type="project" value="InterPro"/>
</dbReference>
<evidence type="ECO:0000259" key="6">
    <source>
        <dbReference type="Pfam" id="PF21365"/>
    </source>
</evidence>
<dbReference type="GO" id="GO:0004558">
    <property type="term" value="F:alpha-1,4-glucosidase activity"/>
    <property type="evidence" value="ECO:0007669"/>
    <property type="project" value="TreeGrafter"/>
</dbReference>
<dbReference type="InterPro" id="IPR013780">
    <property type="entry name" value="Glyco_hydro_b"/>
</dbReference>
<dbReference type="Pfam" id="PF01055">
    <property type="entry name" value="Glyco_hydro_31_2nd"/>
    <property type="match status" value="1"/>
</dbReference>
<evidence type="ECO:0000313" key="7">
    <source>
        <dbReference type="EMBL" id="CAF3827817.1"/>
    </source>
</evidence>
<organism evidence="7 8">
    <name type="scientific">Rotaria magnacalcarata</name>
    <dbReference type="NCBI Taxonomy" id="392030"/>
    <lineage>
        <taxon>Eukaryota</taxon>
        <taxon>Metazoa</taxon>
        <taxon>Spiralia</taxon>
        <taxon>Gnathifera</taxon>
        <taxon>Rotifera</taxon>
        <taxon>Eurotatoria</taxon>
        <taxon>Bdelloidea</taxon>
        <taxon>Philodinida</taxon>
        <taxon>Philodinidae</taxon>
        <taxon>Rotaria</taxon>
    </lineage>
</organism>
<feature type="domain" description="Glycosyl hydrolase family 31 C-terminal" evidence="6">
    <location>
        <begin position="264"/>
        <end position="340"/>
    </location>
</feature>
<evidence type="ECO:0000259" key="5">
    <source>
        <dbReference type="Pfam" id="PF01055"/>
    </source>
</evidence>
<dbReference type="PANTHER" id="PTHR22762:SF131">
    <property type="entry name" value="GLYCOSIDE HYDROLASE FAMILY 31 N-TERMINAL DOMAIN-CONTAINING PROTEIN"/>
    <property type="match status" value="1"/>
</dbReference>
<evidence type="ECO:0000256" key="1">
    <source>
        <dbReference type="ARBA" id="ARBA00007806"/>
    </source>
</evidence>
<keyword evidence="3 4" id="KW-0326">Glycosidase</keyword>
<dbReference type="InterPro" id="IPR000322">
    <property type="entry name" value="Glyco_hydro_31_TIM"/>
</dbReference>
<evidence type="ECO:0000256" key="2">
    <source>
        <dbReference type="ARBA" id="ARBA00022801"/>
    </source>
</evidence>
<dbReference type="InterPro" id="IPR017853">
    <property type="entry name" value="GH"/>
</dbReference>
<dbReference type="PROSITE" id="PS00129">
    <property type="entry name" value="GLYCOSYL_HYDROL_F31_1"/>
    <property type="match status" value="1"/>
</dbReference>
<accession>A0A8S2K3S7</accession>
<dbReference type="EMBL" id="CAJOBH010000963">
    <property type="protein sequence ID" value="CAF3827817.1"/>
    <property type="molecule type" value="Genomic_DNA"/>
</dbReference>
<evidence type="ECO:0000313" key="8">
    <source>
        <dbReference type="Proteomes" id="UP000681967"/>
    </source>
</evidence>
<name>A0A8S2K3S7_9BILA</name>
<evidence type="ECO:0000256" key="3">
    <source>
        <dbReference type="ARBA" id="ARBA00023295"/>
    </source>
</evidence>
<proteinExistence type="inferred from homology"/>
<dbReference type="Pfam" id="PF21365">
    <property type="entry name" value="Glyco_hydro_31_3rd"/>
    <property type="match status" value="1"/>
</dbReference>
<dbReference type="SUPFAM" id="SSF51011">
    <property type="entry name" value="Glycosyl hydrolase domain"/>
    <property type="match status" value="1"/>
</dbReference>
<comment type="similarity">
    <text evidence="1 4">Belongs to the glycosyl hydrolase 31 family.</text>
</comment>